<dbReference type="Proteomes" id="UP001550210">
    <property type="component" value="Unassembled WGS sequence"/>
</dbReference>
<dbReference type="SMART" id="SM00458">
    <property type="entry name" value="RICIN"/>
    <property type="match status" value="1"/>
</dbReference>
<dbReference type="PROSITE" id="PS51318">
    <property type="entry name" value="TAT"/>
    <property type="match status" value="1"/>
</dbReference>
<dbReference type="Gene3D" id="2.80.10.50">
    <property type="match status" value="1"/>
</dbReference>
<dbReference type="InterPro" id="IPR027414">
    <property type="entry name" value="GH95_N_dom"/>
</dbReference>
<feature type="domain" description="Ricin B lectin" evidence="1">
    <location>
        <begin position="833"/>
        <end position="969"/>
    </location>
</feature>
<dbReference type="Gene3D" id="2.60.40.1180">
    <property type="entry name" value="Golgi alpha-mannosidase II"/>
    <property type="match status" value="1"/>
</dbReference>
<dbReference type="Pfam" id="PF22124">
    <property type="entry name" value="Glyco_hydro_95_cat"/>
    <property type="match status" value="1"/>
</dbReference>
<dbReference type="Pfam" id="PF14200">
    <property type="entry name" value="RicinB_lectin_2"/>
    <property type="match status" value="2"/>
</dbReference>
<sequence>MSRDRHGLTGAGRPLDRRSFLATTALTAGATALPGGVLSGRAAAAVPPQITLPERGIHDTSPASAWTDGFLTGNGEHGAVLYGAPTLEKVVLNHHRLVLPNGTRDVKPPVLSGRLEGARDKALAGDYSGANRDFAAGWSLRWTQSYHPAYELRIATPGMTTVRDYGRVTDFRTGEVSSSWTDQYGTWTRRAFVSRADNVIVHELLPATGRTVDTTLSVHTALDGLPTGLGFTTRATVAGGSGYLNLRGAYPAGQGAFGYEGVTRVVASGAGATVTATGATIVVAKATRVLLLTKLGRYESSTGWDSEPLHTRLAALGTDYAALRARHTALHTPLYDRSRLDLNVPDADRRLSVSELLARQNADRDVIDTALLERLYDSGRYFFLSSSGILPPRLTGVWTGAWGAAWADDFTTDANVNLQVAGSNILDLTEPMQGYFDLILGQLDDWRTNAKNLYGARGFLAPSRTDGEYGHMLHFNGGSFPGHTWTGGADWLLYPLLEYYEVTGDEAFLRDRLGPALMELALFYEDFLTRTDANGKAVFVPSFSMENSPGNTGVCLSVNATGDIMAGRHALLAAIDAADALGVEQGSGQGVARWTALLKKLPAYRVNGDGALAEWSWPSHTDRYNHRHVQHLYGAWPLHEINPEDEPALVRPAKRALELRGDQNISAHGSLHRALAGARLKDGGQVYGNLRKILGNNMIFKSLMTSHNPNLDIYNADAANAIPGVLAEALLYHRPGVLEILPALPDQLPKGTITGVRARGRIRVHSLAWDLDARTATLSVTSAVDQEVTLISRRGMTSVSTTATVAPSALGTHARKVSLAAGQRTEISVSLLSGFFRLVNRNSGHVLDVPGASTADGAGIIQWGWSGAVNQQWRLLPEADGSFRLAARHSGRLLDSPGGSGAGAQLIQYHDVGSDNQHWKLVAAGDGHHRLVNVRNGWCVSVDGDSAQAGARVVQQPLGTGAAQEWRLVAV</sequence>
<dbReference type="Pfam" id="PF14498">
    <property type="entry name" value="Glyco_hyd_65N_2"/>
    <property type="match status" value="1"/>
</dbReference>
<comment type="caution">
    <text evidence="2">The sequence shown here is derived from an EMBL/GenBank/DDBJ whole genome shotgun (WGS) entry which is preliminary data.</text>
</comment>
<protein>
    <submittedName>
        <fullName evidence="2">Glycoside hydrolase N-terminal domain-containing protein</fullName>
    </submittedName>
</protein>
<dbReference type="PROSITE" id="PS50231">
    <property type="entry name" value="RICIN_B_LECTIN"/>
    <property type="match status" value="1"/>
</dbReference>
<dbReference type="SUPFAM" id="SSF48208">
    <property type="entry name" value="Six-hairpin glycosidases"/>
    <property type="match status" value="1"/>
</dbReference>
<reference evidence="2 3" key="1">
    <citation type="submission" date="2024-06" db="EMBL/GenBank/DDBJ databases">
        <title>The Natural Products Discovery Center: Release of the First 8490 Sequenced Strains for Exploring Actinobacteria Biosynthetic Diversity.</title>
        <authorList>
            <person name="Kalkreuter E."/>
            <person name="Kautsar S.A."/>
            <person name="Yang D."/>
            <person name="Bader C.D."/>
            <person name="Teijaro C.N."/>
            <person name="Fluegel L."/>
            <person name="Davis C.M."/>
            <person name="Simpson J.R."/>
            <person name="Lauterbach L."/>
            <person name="Steele A.D."/>
            <person name="Gui C."/>
            <person name="Meng S."/>
            <person name="Li G."/>
            <person name="Viehrig K."/>
            <person name="Ye F."/>
            <person name="Su P."/>
            <person name="Kiefer A.F."/>
            <person name="Nichols A."/>
            <person name="Cepeda A.J."/>
            <person name="Yan W."/>
            <person name="Fan B."/>
            <person name="Jiang Y."/>
            <person name="Adhikari A."/>
            <person name="Zheng C.-J."/>
            <person name="Schuster L."/>
            <person name="Cowan T.M."/>
            <person name="Smanski M.J."/>
            <person name="Chevrette M.G."/>
            <person name="De Carvalho L.P.S."/>
            <person name="Shen B."/>
        </authorList>
    </citation>
    <scope>NUCLEOTIDE SEQUENCE [LARGE SCALE GENOMIC DNA]</scope>
    <source>
        <strain evidence="2 3">NPDC006434</strain>
    </source>
</reference>
<dbReference type="InterPro" id="IPR006311">
    <property type="entry name" value="TAT_signal"/>
</dbReference>
<name>A0ABV2VC64_9ACTN</name>
<gene>
    <name evidence="2" type="ORF">ABZZ21_39920</name>
</gene>
<dbReference type="PANTHER" id="PTHR31084">
    <property type="entry name" value="ALPHA-L-FUCOSIDASE 2"/>
    <property type="match status" value="1"/>
</dbReference>
<accession>A0ABV2VC64</accession>
<dbReference type="GO" id="GO:0016787">
    <property type="term" value="F:hydrolase activity"/>
    <property type="evidence" value="ECO:0007669"/>
    <property type="project" value="UniProtKB-KW"/>
</dbReference>
<organism evidence="2 3">
    <name type="scientific">Streptomyces ossamyceticus</name>
    <dbReference type="NCBI Taxonomy" id="249581"/>
    <lineage>
        <taxon>Bacteria</taxon>
        <taxon>Bacillati</taxon>
        <taxon>Actinomycetota</taxon>
        <taxon>Actinomycetes</taxon>
        <taxon>Kitasatosporales</taxon>
        <taxon>Streptomycetaceae</taxon>
        <taxon>Streptomyces</taxon>
    </lineage>
</organism>
<dbReference type="EMBL" id="JBEXPZ010000078">
    <property type="protein sequence ID" value="MET9850610.1"/>
    <property type="molecule type" value="Genomic_DNA"/>
</dbReference>
<dbReference type="PANTHER" id="PTHR31084:SF0">
    <property type="entry name" value="ALPHA-L-FUCOSIDASE 2"/>
    <property type="match status" value="1"/>
</dbReference>
<dbReference type="Gene3D" id="2.70.98.50">
    <property type="entry name" value="putative glycoside hydrolase family protein from bacillus halodurans"/>
    <property type="match status" value="1"/>
</dbReference>
<dbReference type="InterPro" id="IPR049053">
    <property type="entry name" value="AFCA-like_C"/>
</dbReference>
<dbReference type="SUPFAM" id="SSF50370">
    <property type="entry name" value="Ricin B-like lectins"/>
    <property type="match status" value="1"/>
</dbReference>
<dbReference type="InterPro" id="IPR000772">
    <property type="entry name" value="Ricin_B_lectin"/>
</dbReference>
<dbReference type="Gene3D" id="1.50.10.10">
    <property type="match status" value="1"/>
</dbReference>
<dbReference type="Pfam" id="PF21307">
    <property type="entry name" value="Glyco_hydro_95_C"/>
    <property type="match status" value="1"/>
</dbReference>
<keyword evidence="3" id="KW-1185">Reference proteome</keyword>
<evidence type="ECO:0000259" key="1">
    <source>
        <dbReference type="SMART" id="SM00458"/>
    </source>
</evidence>
<evidence type="ECO:0000313" key="2">
    <source>
        <dbReference type="EMBL" id="MET9850610.1"/>
    </source>
</evidence>
<dbReference type="InterPro" id="IPR035992">
    <property type="entry name" value="Ricin_B-like_lectins"/>
</dbReference>
<dbReference type="InterPro" id="IPR013780">
    <property type="entry name" value="Glyco_hydro_b"/>
</dbReference>
<dbReference type="InterPro" id="IPR012341">
    <property type="entry name" value="6hp_glycosidase-like_sf"/>
</dbReference>
<evidence type="ECO:0000313" key="3">
    <source>
        <dbReference type="Proteomes" id="UP001550210"/>
    </source>
</evidence>
<dbReference type="InterPro" id="IPR054363">
    <property type="entry name" value="GH95_cat"/>
</dbReference>
<dbReference type="InterPro" id="IPR008928">
    <property type="entry name" value="6-hairpin_glycosidase_sf"/>
</dbReference>
<keyword evidence="2" id="KW-0378">Hydrolase</keyword>
<proteinExistence type="predicted"/>
<dbReference type="CDD" id="cd00161">
    <property type="entry name" value="beta-trefoil_Ricin-like"/>
    <property type="match status" value="1"/>
</dbReference>
<dbReference type="RefSeq" id="WP_355403911.1">
    <property type="nucleotide sequence ID" value="NZ_JBEXPZ010000078.1"/>
</dbReference>